<keyword evidence="5" id="KW-1133">Transmembrane helix</keyword>
<evidence type="ECO:0000256" key="7">
    <source>
        <dbReference type="ARBA" id="ARBA00023136"/>
    </source>
</evidence>
<keyword evidence="4" id="KW-0812">Transmembrane</keyword>
<evidence type="ECO:0000256" key="6">
    <source>
        <dbReference type="ARBA" id="ARBA00023098"/>
    </source>
</evidence>
<dbReference type="InterPro" id="IPR013120">
    <property type="entry name" value="FAR_NAD-bd"/>
</dbReference>
<dbReference type="GO" id="GO:0080019">
    <property type="term" value="F:alcohol-forming very long-chain fatty acyl-CoA reductase activity"/>
    <property type="evidence" value="ECO:0007669"/>
    <property type="project" value="InterPro"/>
</dbReference>
<keyword evidence="7" id="KW-0472">Membrane</keyword>
<dbReference type="KEGG" id="goe:100898943"/>
<dbReference type="Pfam" id="PF03015">
    <property type="entry name" value="Sterile"/>
    <property type="match status" value="1"/>
</dbReference>
<dbReference type="AlphaFoldDB" id="A0AAJ6QUT2"/>
<name>A0AAJ6QUT2_9ACAR</name>
<dbReference type="Proteomes" id="UP000694867">
    <property type="component" value="Unplaced"/>
</dbReference>
<dbReference type="FunFam" id="3.40.50.720:FF:000143">
    <property type="entry name" value="Fatty acyl-CoA reductase"/>
    <property type="match status" value="1"/>
</dbReference>
<dbReference type="SUPFAM" id="SSF51735">
    <property type="entry name" value="NAD(P)-binding Rossmann-fold domains"/>
    <property type="match status" value="1"/>
</dbReference>
<evidence type="ECO:0000256" key="9">
    <source>
        <dbReference type="RuleBase" id="RU363097"/>
    </source>
</evidence>
<feature type="domain" description="Thioester reductase (TE)" evidence="11">
    <location>
        <begin position="35"/>
        <end position="307"/>
    </location>
</feature>
<comment type="similarity">
    <text evidence="2 9">Belongs to the fatty acyl-CoA reductase family.</text>
</comment>
<evidence type="ECO:0000256" key="8">
    <source>
        <dbReference type="ARBA" id="ARBA00052530"/>
    </source>
</evidence>
<keyword evidence="9" id="KW-0560">Oxidoreductase</keyword>
<dbReference type="GO" id="GO:0005777">
    <property type="term" value="C:peroxisome"/>
    <property type="evidence" value="ECO:0007669"/>
    <property type="project" value="TreeGrafter"/>
</dbReference>
<dbReference type="PANTHER" id="PTHR11011:SF116">
    <property type="entry name" value="FATTY ACYL-COA REDUCTASE CG5065-RELATED"/>
    <property type="match status" value="1"/>
</dbReference>
<accession>A0AAJ6QUT2</accession>
<keyword evidence="12" id="KW-1185">Reference proteome</keyword>
<protein>
    <recommendedName>
        <fullName evidence="9">Fatty acyl-CoA reductase</fullName>
        <ecNumber evidence="9">1.2.1.84</ecNumber>
    </recommendedName>
</protein>
<evidence type="ECO:0000256" key="3">
    <source>
        <dbReference type="ARBA" id="ARBA00022516"/>
    </source>
</evidence>
<reference evidence="13" key="1">
    <citation type="submission" date="2025-08" db="UniProtKB">
        <authorList>
            <consortium name="RefSeq"/>
        </authorList>
    </citation>
    <scope>IDENTIFICATION</scope>
</reference>
<dbReference type="InterPro" id="IPR033640">
    <property type="entry name" value="FAR_C"/>
</dbReference>
<dbReference type="GeneID" id="100898943"/>
<evidence type="ECO:0000256" key="5">
    <source>
        <dbReference type="ARBA" id="ARBA00022989"/>
    </source>
</evidence>
<dbReference type="EC" id="1.2.1.84" evidence="9"/>
<dbReference type="Gene3D" id="3.40.50.720">
    <property type="entry name" value="NAD(P)-binding Rossmann-like Domain"/>
    <property type="match status" value="1"/>
</dbReference>
<keyword evidence="3 9" id="KW-0444">Lipid biosynthesis</keyword>
<evidence type="ECO:0000256" key="2">
    <source>
        <dbReference type="ARBA" id="ARBA00005928"/>
    </source>
</evidence>
<keyword evidence="6 9" id="KW-0443">Lipid metabolism</keyword>
<evidence type="ECO:0000259" key="11">
    <source>
        <dbReference type="Pfam" id="PF07993"/>
    </source>
</evidence>
<comment type="catalytic activity">
    <reaction evidence="8 9">
        <text>a long-chain fatty acyl-CoA + 2 NADPH + 2 H(+) = a long-chain primary fatty alcohol + 2 NADP(+) + CoA</text>
        <dbReference type="Rhea" id="RHEA:52716"/>
        <dbReference type="ChEBI" id="CHEBI:15378"/>
        <dbReference type="ChEBI" id="CHEBI:57287"/>
        <dbReference type="ChEBI" id="CHEBI:57783"/>
        <dbReference type="ChEBI" id="CHEBI:58349"/>
        <dbReference type="ChEBI" id="CHEBI:77396"/>
        <dbReference type="ChEBI" id="CHEBI:83139"/>
        <dbReference type="EC" id="1.2.1.84"/>
    </reaction>
</comment>
<feature type="domain" description="Fatty acyl-CoA reductase C-terminal" evidence="10">
    <location>
        <begin position="380"/>
        <end position="471"/>
    </location>
</feature>
<dbReference type="GO" id="GO:0102965">
    <property type="term" value="F:alcohol-forming long-chain fatty acyl-CoA reductase activity"/>
    <property type="evidence" value="ECO:0007669"/>
    <property type="project" value="UniProtKB-EC"/>
</dbReference>
<proteinExistence type="inferred from homology"/>
<dbReference type="Pfam" id="PF07993">
    <property type="entry name" value="NAD_binding_4"/>
    <property type="match status" value="1"/>
</dbReference>
<comment type="function">
    <text evidence="9">Catalyzes the reduction of fatty acyl-CoA to fatty alcohols.</text>
</comment>
<keyword evidence="9" id="KW-0521">NADP</keyword>
<evidence type="ECO:0000313" key="12">
    <source>
        <dbReference type="Proteomes" id="UP000694867"/>
    </source>
</evidence>
<dbReference type="GO" id="GO:0035336">
    <property type="term" value="P:long-chain fatty-acyl-CoA metabolic process"/>
    <property type="evidence" value="ECO:0007669"/>
    <property type="project" value="TreeGrafter"/>
</dbReference>
<evidence type="ECO:0000256" key="4">
    <source>
        <dbReference type="ARBA" id="ARBA00022692"/>
    </source>
</evidence>
<dbReference type="InterPro" id="IPR026055">
    <property type="entry name" value="FAR"/>
</dbReference>
<dbReference type="RefSeq" id="XP_003746504.1">
    <property type="nucleotide sequence ID" value="XM_003746456.1"/>
</dbReference>
<dbReference type="GO" id="GO:0016020">
    <property type="term" value="C:membrane"/>
    <property type="evidence" value="ECO:0007669"/>
    <property type="project" value="UniProtKB-SubCell"/>
</dbReference>
<sequence>MAAAAVASQNLSTESFGMAGYVSVREFYAGKTLFITGCTGFVGKVLLEKILRSCTEVRAIYVLGRAKRGQTLEQRFSEIFKSALFNKLQKDSPQVFTKVKYVDGDMLMDNLGLNDGDLSELQEHVNVVVHSAASVRFDAPLRDAVSMNLCGTKKLLDIARSFRRLEVFVHVSTCYANCDNDVVEERIYDSKYESARIMEMVEWLDDDAIDAVQDKLLAEKPNTYTFTKHLTEVMVQDYKKTVPFSITIVRPSIVVASMSEPFPGWVDNFNGPSGMICASACGFLRSIYSDRQMRTDLIPVDVVAKTIIIAAWRAGVTKSQEIEVYNCAIGDRAPSFTWGDFEGLQSDLAEKVIFDHAVRYPSLILRKNWTLHRASMLFEHYLPAYLWDKILLILGKQPQFMKVYEKLNAMQSALTFFTTHQWTFRTDNLERLSGYLSEQDRKEFNIDVSSLKWEEFLLDYVRGLRDFVLKETHKQPSTRFQRLYLVQQLQRVAVVFAVYKAFGVGEILSNAADAYF</sequence>
<dbReference type="InterPro" id="IPR036291">
    <property type="entry name" value="NAD(P)-bd_dom_sf"/>
</dbReference>
<organism evidence="12 13">
    <name type="scientific">Galendromus occidentalis</name>
    <name type="common">western predatory mite</name>
    <dbReference type="NCBI Taxonomy" id="34638"/>
    <lineage>
        <taxon>Eukaryota</taxon>
        <taxon>Metazoa</taxon>
        <taxon>Ecdysozoa</taxon>
        <taxon>Arthropoda</taxon>
        <taxon>Chelicerata</taxon>
        <taxon>Arachnida</taxon>
        <taxon>Acari</taxon>
        <taxon>Parasitiformes</taxon>
        <taxon>Mesostigmata</taxon>
        <taxon>Gamasina</taxon>
        <taxon>Phytoseioidea</taxon>
        <taxon>Phytoseiidae</taxon>
        <taxon>Typhlodrominae</taxon>
        <taxon>Galendromus</taxon>
    </lineage>
</organism>
<dbReference type="CDD" id="cd09071">
    <property type="entry name" value="FAR_C"/>
    <property type="match status" value="1"/>
</dbReference>
<comment type="subcellular location">
    <subcellularLocation>
        <location evidence="1">Membrane</location>
        <topology evidence="1">Multi-pass membrane protein</topology>
    </subcellularLocation>
</comment>
<dbReference type="CDD" id="cd05236">
    <property type="entry name" value="FAR-N_SDR_e"/>
    <property type="match status" value="1"/>
</dbReference>
<dbReference type="PANTHER" id="PTHR11011">
    <property type="entry name" value="MALE STERILITY PROTEIN 2-RELATED"/>
    <property type="match status" value="1"/>
</dbReference>
<evidence type="ECO:0000259" key="10">
    <source>
        <dbReference type="Pfam" id="PF03015"/>
    </source>
</evidence>
<evidence type="ECO:0000313" key="13">
    <source>
        <dbReference type="RefSeq" id="XP_003746504.1"/>
    </source>
</evidence>
<gene>
    <name evidence="13" type="primary">LOC100898943</name>
</gene>
<evidence type="ECO:0000256" key="1">
    <source>
        <dbReference type="ARBA" id="ARBA00004141"/>
    </source>
</evidence>